<accession>A0A5J5BI58</accession>
<proteinExistence type="predicted"/>
<name>A0A5J5BI58_9ASTE</name>
<keyword evidence="4" id="KW-1185">Reference proteome</keyword>
<reference evidence="3 4" key="1">
    <citation type="submission" date="2019-09" db="EMBL/GenBank/DDBJ databases">
        <title>A chromosome-level genome assembly of the Chinese tupelo Nyssa sinensis.</title>
        <authorList>
            <person name="Yang X."/>
            <person name="Kang M."/>
            <person name="Yang Y."/>
            <person name="Xiong H."/>
            <person name="Wang M."/>
            <person name="Zhang Z."/>
            <person name="Wang Z."/>
            <person name="Wu H."/>
            <person name="Ma T."/>
            <person name="Liu J."/>
            <person name="Xi Z."/>
        </authorList>
    </citation>
    <scope>NUCLEOTIDE SEQUENCE [LARGE SCALE GENOMIC DNA]</scope>
    <source>
        <strain evidence="3">J267</strain>
        <tissue evidence="3">Leaf</tissue>
    </source>
</reference>
<evidence type="ECO:0000256" key="2">
    <source>
        <dbReference type="ARBA" id="ARBA00022737"/>
    </source>
</evidence>
<dbReference type="GO" id="GO:0019888">
    <property type="term" value="F:protein phosphatase regulator activity"/>
    <property type="evidence" value="ECO:0007669"/>
    <property type="project" value="InterPro"/>
</dbReference>
<evidence type="ECO:0000313" key="4">
    <source>
        <dbReference type="Proteomes" id="UP000325577"/>
    </source>
</evidence>
<evidence type="ECO:0000256" key="1">
    <source>
        <dbReference type="ARBA" id="ARBA00022574"/>
    </source>
</evidence>
<evidence type="ECO:0000313" key="3">
    <source>
        <dbReference type="EMBL" id="KAA8540801.1"/>
    </source>
</evidence>
<keyword evidence="2" id="KW-0677">Repeat</keyword>
<dbReference type="GO" id="GO:0000159">
    <property type="term" value="C:protein phosphatase type 2A complex"/>
    <property type="evidence" value="ECO:0007669"/>
    <property type="project" value="InterPro"/>
</dbReference>
<keyword evidence="1" id="KW-0853">WD repeat</keyword>
<dbReference type="Proteomes" id="UP000325577">
    <property type="component" value="Linkage Group LG13"/>
</dbReference>
<sequence length="124" mass="13875">MDQGVELCDLYNNDAIFDKFDCCLSGDGLHFATGSYSNHLRIFSHGVGSEEGITIEASKNPNRKLHLQAAPRGRRSSLSNLTRSFYRQGNENSSSGNSEFSYFWDIVTVPSSYTHSMKQEKITV</sequence>
<dbReference type="AlphaFoldDB" id="A0A5J5BI58"/>
<dbReference type="PANTHER" id="PTHR11871">
    <property type="entry name" value="PROTEIN PHOSPHATASE PP2A REGULATORY SUBUNIT B"/>
    <property type="match status" value="1"/>
</dbReference>
<dbReference type="OrthoDB" id="6274823at2759"/>
<dbReference type="InterPro" id="IPR000009">
    <property type="entry name" value="PP2A_PR55"/>
</dbReference>
<organism evidence="3 4">
    <name type="scientific">Nyssa sinensis</name>
    <dbReference type="NCBI Taxonomy" id="561372"/>
    <lineage>
        <taxon>Eukaryota</taxon>
        <taxon>Viridiplantae</taxon>
        <taxon>Streptophyta</taxon>
        <taxon>Embryophyta</taxon>
        <taxon>Tracheophyta</taxon>
        <taxon>Spermatophyta</taxon>
        <taxon>Magnoliopsida</taxon>
        <taxon>eudicotyledons</taxon>
        <taxon>Gunneridae</taxon>
        <taxon>Pentapetalae</taxon>
        <taxon>asterids</taxon>
        <taxon>Cornales</taxon>
        <taxon>Nyssaceae</taxon>
        <taxon>Nyssa</taxon>
    </lineage>
</organism>
<dbReference type="EMBL" id="CM018036">
    <property type="protein sequence ID" value="KAA8540801.1"/>
    <property type="molecule type" value="Genomic_DNA"/>
</dbReference>
<gene>
    <name evidence="3" type="ORF">F0562_024280</name>
</gene>
<protein>
    <submittedName>
        <fullName evidence="3">Uncharacterized protein</fullName>
    </submittedName>
</protein>